<gene>
    <name evidence="3" type="ORF">Tco_0771184</name>
</gene>
<organism evidence="3 4">
    <name type="scientific">Tanacetum coccineum</name>
    <dbReference type="NCBI Taxonomy" id="301880"/>
    <lineage>
        <taxon>Eukaryota</taxon>
        <taxon>Viridiplantae</taxon>
        <taxon>Streptophyta</taxon>
        <taxon>Embryophyta</taxon>
        <taxon>Tracheophyta</taxon>
        <taxon>Spermatophyta</taxon>
        <taxon>Magnoliopsida</taxon>
        <taxon>eudicotyledons</taxon>
        <taxon>Gunneridae</taxon>
        <taxon>Pentapetalae</taxon>
        <taxon>asterids</taxon>
        <taxon>campanulids</taxon>
        <taxon>Asterales</taxon>
        <taxon>Asteraceae</taxon>
        <taxon>Asteroideae</taxon>
        <taxon>Anthemideae</taxon>
        <taxon>Anthemidinae</taxon>
        <taxon>Tanacetum</taxon>
    </lineage>
</organism>
<feature type="compositionally biased region" description="Basic residues" evidence="2">
    <location>
        <begin position="194"/>
        <end position="207"/>
    </location>
</feature>
<keyword evidence="1" id="KW-0175">Coiled coil</keyword>
<sequence>MLSASKVPSVFWGGSNWQQHVYSKPFSCIPRHEKPPLSYHPMPETVIKFFHILLVLMLHHQNGENLDKLKEKRAKSELLLNNICEVFNCKIVGGRDKPVITLLVYIREYYMKRIVNVQSVIDKCTGPLTLIATRIMKSIKKEAHLMKELTVIPCKHIVAACWNMALNDRATPPPEAWVNPCYWLTTWRETYSHKVGRPKKKRNRNIGHNKATCKGQGRKATTGGNNAKASGSASRQAQQAEPIVGQDGSCGSGVGAAIGLSTIDGQGGAGVPVTEEMNANRREMGDGIPTQSSAVGGASEWSFKKISPLAEEIILMICKRIQKTKAESYKANLMNLEDDIESNSELLIPTLWSDESKKEKRAKSWREEFEWKRSLFKIDFTFGINAFDLDKDTHVMKYKVSQEHMCEEEVPLNINIGK</sequence>
<dbReference type="Proteomes" id="UP001151760">
    <property type="component" value="Unassembled WGS sequence"/>
</dbReference>
<accession>A0ABQ4ZI33</accession>
<dbReference type="PANTHER" id="PTHR31973">
    <property type="entry name" value="POLYPROTEIN, PUTATIVE-RELATED"/>
    <property type="match status" value="1"/>
</dbReference>
<name>A0ABQ4ZI33_9ASTR</name>
<evidence type="ECO:0000313" key="3">
    <source>
        <dbReference type="EMBL" id="GJS88548.1"/>
    </source>
</evidence>
<feature type="region of interest" description="Disordered" evidence="2">
    <location>
        <begin position="194"/>
        <end position="246"/>
    </location>
</feature>
<reference evidence="3" key="2">
    <citation type="submission" date="2022-01" db="EMBL/GenBank/DDBJ databases">
        <authorList>
            <person name="Yamashiro T."/>
            <person name="Shiraishi A."/>
            <person name="Satake H."/>
            <person name="Nakayama K."/>
        </authorList>
    </citation>
    <scope>NUCLEOTIDE SEQUENCE</scope>
</reference>
<evidence type="ECO:0000256" key="1">
    <source>
        <dbReference type="SAM" id="Coils"/>
    </source>
</evidence>
<feature type="compositionally biased region" description="Low complexity" evidence="2">
    <location>
        <begin position="227"/>
        <end position="240"/>
    </location>
</feature>
<keyword evidence="4" id="KW-1185">Reference proteome</keyword>
<evidence type="ECO:0000313" key="4">
    <source>
        <dbReference type="Proteomes" id="UP001151760"/>
    </source>
</evidence>
<reference evidence="3" key="1">
    <citation type="journal article" date="2022" name="Int. J. Mol. Sci.">
        <title>Draft Genome of Tanacetum Coccineum: Genomic Comparison of Closely Related Tanacetum-Family Plants.</title>
        <authorList>
            <person name="Yamashiro T."/>
            <person name="Shiraishi A."/>
            <person name="Nakayama K."/>
            <person name="Satake H."/>
        </authorList>
    </citation>
    <scope>NUCLEOTIDE SEQUENCE</scope>
</reference>
<feature type="coiled-coil region" evidence="1">
    <location>
        <begin position="319"/>
        <end position="346"/>
    </location>
</feature>
<comment type="caution">
    <text evidence="3">The sequence shown here is derived from an EMBL/GenBank/DDBJ whole genome shotgun (WGS) entry which is preliminary data.</text>
</comment>
<dbReference type="PANTHER" id="PTHR31973:SF190">
    <property type="entry name" value="MULE TRANSPOSASE DOMAIN-CONTAINING PROTEIN"/>
    <property type="match status" value="1"/>
</dbReference>
<proteinExistence type="predicted"/>
<evidence type="ECO:0000256" key="2">
    <source>
        <dbReference type="SAM" id="MobiDB-lite"/>
    </source>
</evidence>
<protein>
    <submittedName>
        <fullName evidence="3">Uncharacterized protein</fullName>
    </submittedName>
</protein>
<dbReference type="EMBL" id="BQNB010011281">
    <property type="protein sequence ID" value="GJS88548.1"/>
    <property type="molecule type" value="Genomic_DNA"/>
</dbReference>